<gene>
    <name evidence="2" type="ORF">Y88_2305</name>
</gene>
<dbReference type="STRING" id="983920.Y88_2305"/>
<dbReference type="InterPro" id="IPR052021">
    <property type="entry name" value="Type-I_RS_S_subunit"/>
</dbReference>
<organism evidence="2 3">
    <name type="scientific">Novosphingobium nitrogenifigens DSM 19370</name>
    <dbReference type="NCBI Taxonomy" id="983920"/>
    <lineage>
        <taxon>Bacteria</taxon>
        <taxon>Pseudomonadati</taxon>
        <taxon>Pseudomonadota</taxon>
        <taxon>Alphaproteobacteria</taxon>
        <taxon>Sphingomonadales</taxon>
        <taxon>Sphingomonadaceae</taxon>
        <taxon>Novosphingobium</taxon>
    </lineage>
</organism>
<evidence type="ECO:0000313" key="2">
    <source>
        <dbReference type="EMBL" id="EGD59866.1"/>
    </source>
</evidence>
<name>F1Z684_9SPHN</name>
<dbReference type="SUPFAM" id="SSF116734">
    <property type="entry name" value="DNA methylase specificity domain"/>
    <property type="match status" value="2"/>
</dbReference>
<dbReference type="PANTHER" id="PTHR30408:SF13">
    <property type="entry name" value="TYPE I RESTRICTION ENZYME HINDI SPECIFICITY SUBUNIT"/>
    <property type="match status" value="1"/>
</dbReference>
<evidence type="ECO:0000256" key="1">
    <source>
        <dbReference type="SAM" id="Coils"/>
    </source>
</evidence>
<dbReference type="HOGENOM" id="CLU_021095_0_1_5"/>
<keyword evidence="1" id="KW-0175">Coiled coil</keyword>
<dbReference type="eggNOG" id="COG0732">
    <property type="taxonomic scope" value="Bacteria"/>
</dbReference>
<dbReference type="REBASE" id="41570">
    <property type="entry name" value="S1.NniY88ORF2306P"/>
</dbReference>
<dbReference type="AlphaFoldDB" id="F1Z684"/>
<evidence type="ECO:0000313" key="3">
    <source>
        <dbReference type="Proteomes" id="UP000004728"/>
    </source>
</evidence>
<proteinExistence type="predicted"/>
<reference evidence="2 3" key="1">
    <citation type="journal article" date="2012" name="J. Bacteriol.">
        <title>Draft Genome Sequence of Novosphingobium nitrogenifigens Y88T.</title>
        <authorList>
            <person name="Strabala T.J."/>
            <person name="Macdonald L."/>
            <person name="Liu V."/>
            <person name="Smit A.M."/>
        </authorList>
    </citation>
    <scope>NUCLEOTIDE SEQUENCE [LARGE SCALE GENOMIC DNA]</scope>
    <source>
        <strain evidence="2 3">DSM 19370</strain>
    </source>
</reference>
<accession>F1Z684</accession>
<keyword evidence="3" id="KW-1185">Reference proteome</keyword>
<sequence>MPLPEQRKIAAILRTWDLGLEKLSALRKAKERLRNWLRTQVVTGKRRLPGFAGHWREVQLSDVLTEHGEASTGTEEVYSVSVHKGLINQIEHLGRSFAAASTDHYNRVLPGDIVYTKSPTGDFPLGIIKQSQVKHPVIVSPLYGVFTPIRRELGVLLEAHFEAPLAVKNYLNPLVQKGAKNTIAITNKRFLEGKLHLPLDPKEQKAIAAIIETSRRELDAIDREIAALTRQKRGLMQKLLTGEWAVQPDLETANV</sequence>
<dbReference type="Gene3D" id="1.10.287.1120">
    <property type="entry name" value="Bipartite methylase S protein"/>
    <property type="match status" value="2"/>
</dbReference>
<dbReference type="InParanoid" id="F1Z684"/>
<protein>
    <submittedName>
        <fullName evidence="2">Putative Type I restriction enzyme MjaXP specificity protein</fullName>
    </submittedName>
</protein>
<feature type="coiled-coil region" evidence="1">
    <location>
        <begin position="211"/>
        <end position="238"/>
    </location>
</feature>
<comment type="caution">
    <text evidence="2">The sequence shown here is derived from an EMBL/GenBank/DDBJ whole genome shotgun (WGS) entry which is preliminary data.</text>
</comment>
<dbReference type="PANTHER" id="PTHR30408">
    <property type="entry name" value="TYPE-1 RESTRICTION ENZYME ECOKI SPECIFICITY PROTEIN"/>
    <property type="match status" value="1"/>
</dbReference>
<dbReference type="EMBL" id="AEWJ01000024">
    <property type="protein sequence ID" value="EGD59866.1"/>
    <property type="molecule type" value="Genomic_DNA"/>
</dbReference>
<dbReference type="Proteomes" id="UP000004728">
    <property type="component" value="Unassembled WGS sequence"/>
</dbReference>